<proteinExistence type="inferred from homology"/>
<organism evidence="7 8">
    <name type="scientific">Candidatus Portnoybacteria bacterium CG03_land_8_20_14_0_80_41_10</name>
    <dbReference type="NCBI Taxonomy" id="1974808"/>
    <lineage>
        <taxon>Bacteria</taxon>
        <taxon>Candidatus Portnoyibacteriota</taxon>
    </lineage>
</organism>
<keyword evidence="3" id="KW-0133">Cell shape</keyword>
<name>A0A2M7BUG3_9BACT</name>
<dbReference type="PANTHER" id="PTHR36174:SF1">
    <property type="entry name" value="LIPID II:GLYCINE GLYCYLTRANSFERASE"/>
    <property type="match status" value="1"/>
</dbReference>
<gene>
    <name evidence="7" type="ORF">COS49_01780</name>
</gene>
<dbReference type="AlphaFoldDB" id="A0A2M7BUG3"/>
<comment type="similarity">
    <text evidence="1">Belongs to the FemABX family.</text>
</comment>
<keyword evidence="4" id="KW-0573">Peptidoglycan synthesis</keyword>
<dbReference type="EMBL" id="PEUX01000037">
    <property type="protein sequence ID" value="PIV10200.1"/>
    <property type="molecule type" value="Genomic_DNA"/>
</dbReference>
<dbReference type="Gene3D" id="3.40.630.30">
    <property type="match status" value="2"/>
</dbReference>
<evidence type="ECO:0000313" key="7">
    <source>
        <dbReference type="EMBL" id="PIV10200.1"/>
    </source>
</evidence>
<evidence type="ECO:0000256" key="6">
    <source>
        <dbReference type="ARBA" id="ARBA00023316"/>
    </source>
</evidence>
<keyword evidence="2" id="KW-0808">Transferase</keyword>
<dbReference type="PROSITE" id="PS51191">
    <property type="entry name" value="FEMABX"/>
    <property type="match status" value="1"/>
</dbReference>
<evidence type="ECO:0000256" key="4">
    <source>
        <dbReference type="ARBA" id="ARBA00022984"/>
    </source>
</evidence>
<dbReference type="InterPro" id="IPR003447">
    <property type="entry name" value="FEMABX"/>
</dbReference>
<accession>A0A2M7BUG3</accession>
<dbReference type="InterPro" id="IPR016181">
    <property type="entry name" value="Acyl_CoA_acyltransferase"/>
</dbReference>
<sequence length="331" mass="38287">MEKNQWNQSIIINNGSFLQSWQWGEFQKSLGRRIWRIETGGLKSLVIKQGLPLGKSYLYCPRGPVGQLAKDNFGEFLSQVKRIGREEKSVFFKIEPAKGVFPRDALEGTPSEGRPLKASLGRTPLKKSKNQIQPAKTLILDISKPEEELLNQMHQKTRYNIGLARRKGIKIEISPGNNLQEIDKFLDLSSATAKRDKFHLHPRRYYRKMLEVLGQEGMIKLFLAKYQNQIVVANLICFFGRTATYLHGASDYDFRQLMAPHLCQWRAILEAKKLGGQYYDFWGIDEKKYPGVTRFKKGFVGQEINYPGSFDLVFRPFWYWIYRSAKKVIGP</sequence>
<comment type="caution">
    <text evidence="7">The sequence shown here is derived from an EMBL/GenBank/DDBJ whole genome shotgun (WGS) entry which is preliminary data.</text>
</comment>
<reference evidence="8" key="1">
    <citation type="submission" date="2017-09" db="EMBL/GenBank/DDBJ databases">
        <title>Depth-based differentiation of microbial function through sediment-hosted aquifers and enrichment of novel symbionts in the deep terrestrial subsurface.</title>
        <authorList>
            <person name="Probst A.J."/>
            <person name="Ladd B."/>
            <person name="Jarett J.K."/>
            <person name="Geller-Mcgrath D.E."/>
            <person name="Sieber C.M.K."/>
            <person name="Emerson J.B."/>
            <person name="Anantharaman K."/>
            <person name="Thomas B.C."/>
            <person name="Malmstrom R."/>
            <person name="Stieglmeier M."/>
            <person name="Klingl A."/>
            <person name="Woyke T."/>
            <person name="Ryan C.M."/>
            <person name="Banfield J.F."/>
        </authorList>
    </citation>
    <scope>NUCLEOTIDE SEQUENCE [LARGE SCALE GENOMIC DNA]</scope>
</reference>
<evidence type="ECO:0008006" key="9">
    <source>
        <dbReference type="Google" id="ProtNLM"/>
    </source>
</evidence>
<evidence type="ECO:0000256" key="3">
    <source>
        <dbReference type="ARBA" id="ARBA00022960"/>
    </source>
</evidence>
<dbReference type="GO" id="GO:0008360">
    <property type="term" value="P:regulation of cell shape"/>
    <property type="evidence" value="ECO:0007669"/>
    <property type="project" value="UniProtKB-KW"/>
</dbReference>
<dbReference type="Proteomes" id="UP000229894">
    <property type="component" value="Unassembled WGS sequence"/>
</dbReference>
<keyword evidence="6" id="KW-0961">Cell wall biogenesis/degradation</keyword>
<dbReference type="PANTHER" id="PTHR36174">
    <property type="entry name" value="LIPID II:GLYCINE GLYCYLTRANSFERASE"/>
    <property type="match status" value="1"/>
</dbReference>
<dbReference type="GO" id="GO:0071555">
    <property type="term" value="P:cell wall organization"/>
    <property type="evidence" value="ECO:0007669"/>
    <property type="project" value="UniProtKB-KW"/>
</dbReference>
<keyword evidence="5" id="KW-0012">Acyltransferase</keyword>
<dbReference type="InterPro" id="IPR050644">
    <property type="entry name" value="PG_Glycine_Bridge_Synth"/>
</dbReference>
<evidence type="ECO:0000313" key="8">
    <source>
        <dbReference type="Proteomes" id="UP000229894"/>
    </source>
</evidence>
<dbReference type="SUPFAM" id="SSF55729">
    <property type="entry name" value="Acyl-CoA N-acyltransferases (Nat)"/>
    <property type="match status" value="2"/>
</dbReference>
<evidence type="ECO:0000256" key="2">
    <source>
        <dbReference type="ARBA" id="ARBA00022679"/>
    </source>
</evidence>
<dbReference type="GO" id="GO:0016755">
    <property type="term" value="F:aminoacyltransferase activity"/>
    <property type="evidence" value="ECO:0007669"/>
    <property type="project" value="InterPro"/>
</dbReference>
<evidence type="ECO:0000256" key="5">
    <source>
        <dbReference type="ARBA" id="ARBA00023315"/>
    </source>
</evidence>
<evidence type="ECO:0000256" key="1">
    <source>
        <dbReference type="ARBA" id="ARBA00009943"/>
    </source>
</evidence>
<dbReference type="GO" id="GO:0009252">
    <property type="term" value="P:peptidoglycan biosynthetic process"/>
    <property type="evidence" value="ECO:0007669"/>
    <property type="project" value="UniProtKB-KW"/>
</dbReference>
<protein>
    <recommendedName>
        <fullName evidence="9">Peptidoglycan bridge formation protein FemAB</fullName>
    </recommendedName>
</protein>
<dbReference type="Pfam" id="PF02388">
    <property type="entry name" value="FemAB"/>
    <property type="match status" value="1"/>
</dbReference>